<feature type="compositionally biased region" description="Polar residues" evidence="2">
    <location>
        <begin position="97"/>
        <end position="114"/>
    </location>
</feature>
<evidence type="ECO:0000256" key="2">
    <source>
        <dbReference type="SAM" id="MobiDB-lite"/>
    </source>
</evidence>
<feature type="compositionally biased region" description="Polar residues" evidence="2">
    <location>
        <begin position="124"/>
        <end position="152"/>
    </location>
</feature>
<accession>A0ABQ5CQX6</accession>
<reference evidence="3" key="2">
    <citation type="submission" date="2022-01" db="EMBL/GenBank/DDBJ databases">
        <authorList>
            <person name="Yamashiro T."/>
            <person name="Shiraishi A."/>
            <person name="Satake H."/>
            <person name="Nakayama K."/>
        </authorList>
    </citation>
    <scope>NUCLEOTIDE SEQUENCE</scope>
</reference>
<proteinExistence type="predicted"/>
<evidence type="ECO:0000313" key="4">
    <source>
        <dbReference type="Proteomes" id="UP001151760"/>
    </source>
</evidence>
<feature type="region of interest" description="Disordered" evidence="2">
    <location>
        <begin position="97"/>
        <end position="164"/>
    </location>
</feature>
<protein>
    <submittedName>
        <fullName evidence="3">Uncharacterized protein</fullName>
    </submittedName>
</protein>
<evidence type="ECO:0000256" key="1">
    <source>
        <dbReference type="SAM" id="Coils"/>
    </source>
</evidence>
<keyword evidence="4" id="KW-1185">Reference proteome</keyword>
<organism evidence="3 4">
    <name type="scientific">Tanacetum coccineum</name>
    <dbReference type="NCBI Taxonomy" id="301880"/>
    <lineage>
        <taxon>Eukaryota</taxon>
        <taxon>Viridiplantae</taxon>
        <taxon>Streptophyta</taxon>
        <taxon>Embryophyta</taxon>
        <taxon>Tracheophyta</taxon>
        <taxon>Spermatophyta</taxon>
        <taxon>Magnoliopsida</taxon>
        <taxon>eudicotyledons</taxon>
        <taxon>Gunneridae</taxon>
        <taxon>Pentapetalae</taxon>
        <taxon>asterids</taxon>
        <taxon>campanulids</taxon>
        <taxon>Asterales</taxon>
        <taxon>Asteraceae</taxon>
        <taxon>Asteroideae</taxon>
        <taxon>Anthemideae</taxon>
        <taxon>Anthemidinae</taxon>
        <taxon>Tanacetum</taxon>
    </lineage>
</organism>
<feature type="coiled-coil region" evidence="1">
    <location>
        <begin position="61"/>
        <end position="95"/>
    </location>
</feature>
<gene>
    <name evidence="3" type="ORF">Tco_0909771</name>
</gene>
<dbReference type="Proteomes" id="UP001151760">
    <property type="component" value="Unassembled WGS sequence"/>
</dbReference>
<comment type="caution">
    <text evidence="3">The sequence shown here is derived from an EMBL/GenBank/DDBJ whole genome shotgun (WGS) entry which is preliminary data.</text>
</comment>
<name>A0ABQ5CQX6_9ASTR</name>
<evidence type="ECO:0000313" key="3">
    <source>
        <dbReference type="EMBL" id="GJT29496.1"/>
    </source>
</evidence>
<keyword evidence="1" id="KW-0175">Coiled coil</keyword>
<sequence length="164" mass="18357">MENLENENVSLEFQVHSFIKERENIKTEYQKLFDSIKKTHAQTQGEISELFENVKQNTYSYADVRAQNQDLLLTISELKAKLKTVENEEKHVLSKTVTLQTSPNKQQAEGTNENVIAPGMYKGGTSQVTNTNKANSVLSSTGLSATSSVRRPSNRDSSFKNSVV</sequence>
<dbReference type="EMBL" id="BQNB010014548">
    <property type="protein sequence ID" value="GJT29496.1"/>
    <property type="molecule type" value="Genomic_DNA"/>
</dbReference>
<reference evidence="3" key="1">
    <citation type="journal article" date="2022" name="Int. J. Mol. Sci.">
        <title>Draft Genome of Tanacetum Coccineum: Genomic Comparison of Closely Related Tanacetum-Family Plants.</title>
        <authorList>
            <person name="Yamashiro T."/>
            <person name="Shiraishi A."/>
            <person name="Nakayama K."/>
            <person name="Satake H."/>
        </authorList>
    </citation>
    <scope>NUCLEOTIDE SEQUENCE</scope>
</reference>